<dbReference type="RefSeq" id="WP_369221622.1">
    <property type="nucleotide sequence ID" value="NZ_CP163441.1"/>
</dbReference>
<dbReference type="InterPro" id="IPR050739">
    <property type="entry name" value="MFP"/>
</dbReference>
<dbReference type="EMBL" id="CP163441">
    <property type="protein sequence ID" value="XDQ42090.1"/>
    <property type="molecule type" value="Genomic_DNA"/>
</dbReference>
<protein>
    <submittedName>
        <fullName evidence="6">HlyD family efflux transporter periplasmic adaptor subunit</fullName>
    </submittedName>
</protein>
<dbReference type="PANTHER" id="PTHR30386:SF26">
    <property type="entry name" value="TRANSPORT PROTEIN COMB"/>
    <property type="match status" value="1"/>
</dbReference>
<evidence type="ECO:0000256" key="1">
    <source>
        <dbReference type="ARBA" id="ARBA00004167"/>
    </source>
</evidence>
<gene>
    <name evidence="6" type="ORF">AB5J52_07360</name>
</gene>
<evidence type="ECO:0000313" key="6">
    <source>
        <dbReference type="EMBL" id="XDQ42090.1"/>
    </source>
</evidence>
<evidence type="ECO:0000256" key="5">
    <source>
        <dbReference type="ARBA" id="ARBA00023136"/>
    </source>
</evidence>
<comment type="subcellular location">
    <subcellularLocation>
        <location evidence="1">Membrane</location>
        <topology evidence="1">Single-pass membrane protein</topology>
    </subcellularLocation>
</comment>
<keyword evidence="3" id="KW-0812">Transmembrane</keyword>
<dbReference type="InterPro" id="IPR011053">
    <property type="entry name" value="Single_hybrid_motif"/>
</dbReference>
<dbReference type="PANTHER" id="PTHR30386">
    <property type="entry name" value="MEMBRANE FUSION SUBUNIT OF EMRAB-TOLC MULTIDRUG EFFLUX PUMP"/>
    <property type="match status" value="1"/>
</dbReference>
<dbReference type="GO" id="GO:0016020">
    <property type="term" value="C:membrane"/>
    <property type="evidence" value="ECO:0007669"/>
    <property type="project" value="UniProtKB-SubCell"/>
</dbReference>
<evidence type="ECO:0000256" key="2">
    <source>
        <dbReference type="ARBA" id="ARBA00009477"/>
    </source>
</evidence>
<accession>A0AB39QFV5</accession>
<reference evidence="6" key="1">
    <citation type="submission" date="2024-07" db="EMBL/GenBank/DDBJ databases">
        <authorList>
            <person name="Yu S.T."/>
        </authorList>
    </citation>
    <scope>NUCLEOTIDE SEQUENCE</scope>
    <source>
        <strain evidence="6">R39</strain>
    </source>
</reference>
<dbReference type="AlphaFoldDB" id="A0AB39QFV5"/>
<organism evidence="6">
    <name type="scientific">Streptomyces sp. R39</name>
    <dbReference type="NCBI Taxonomy" id="3238631"/>
    <lineage>
        <taxon>Bacteria</taxon>
        <taxon>Bacillati</taxon>
        <taxon>Actinomycetota</taxon>
        <taxon>Actinomycetes</taxon>
        <taxon>Kitasatosporales</taxon>
        <taxon>Streptomycetaceae</taxon>
        <taxon>Streptomyces</taxon>
    </lineage>
</organism>
<name>A0AB39QFV5_9ACTN</name>
<keyword evidence="5" id="KW-0472">Membrane</keyword>
<dbReference type="SUPFAM" id="SSF51230">
    <property type="entry name" value="Single hybrid motif"/>
    <property type="match status" value="1"/>
</dbReference>
<evidence type="ECO:0000256" key="4">
    <source>
        <dbReference type="ARBA" id="ARBA00022989"/>
    </source>
</evidence>
<proteinExistence type="inferred from homology"/>
<evidence type="ECO:0000256" key="3">
    <source>
        <dbReference type="ARBA" id="ARBA00022692"/>
    </source>
</evidence>
<sequence>MKFRPQALARLQSPTALDAPIQLASPRSLLSLSVVALLLVSGAFWAMTGSIPRQARAAGILTHAEGSIYLQSPFAGQITGVFVSPGSVFPAHTPLFTIQSADRSQTVRSITGGRIISVLGSVGQVVSAGTELSVIERIDEVHDPLVAVVYMPQASVGLVRVGSPVDLDVASAPASQFGVLHGTVEAIGQFPQTQAKISSFLGDPQLAKDFSAQGQPFGVTIRITPGRTTSGFSWSRGSGPPFQVDSRTLVTAAVHLPPIKPVDWVVS</sequence>
<comment type="similarity">
    <text evidence="2">Belongs to the membrane fusion protein (MFP) (TC 8.A.1) family.</text>
</comment>
<dbReference type="Gene3D" id="2.40.50.100">
    <property type="match status" value="1"/>
</dbReference>
<keyword evidence="4" id="KW-1133">Transmembrane helix</keyword>